<protein>
    <recommendedName>
        <fullName evidence="4">Integral membrane protein</fullName>
    </recommendedName>
</protein>
<evidence type="ECO:0008006" key="4">
    <source>
        <dbReference type="Google" id="ProtNLM"/>
    </source>
</evidence>
<feature type="transmembrane region" description="Helical" evidence="1">
    <location>
        <begin position="86"/>
        <end position="103"/>
    </location>
</feature>
<keyword evidence="1" id="KW-1133">Transmembrane helix</keyword>
<sequence length="134" mass="14450">MGAHAAPARPRRPLARGRTEERHTLRWALPASLGFLYGLYAAFIKRGDGPTTWGQVWFGLVCAIVFGALCYLLGRTQKALPRELRGMAYGALTGIGIGFLYSLTGGSVLSGTVLGLIVGAAMFCAAFYVFYTRE</sequence>
<feature type="transmembrane region" description="Helical" evidence="1">
    <location>
        <begin position="56"/>
        <end position="74"/>
    </location>
</feature>
<keyword evidence="1" id="KW-0812">Transmembrane</keyword>
<feature type="transmembrane region" description="Helical" evidence="1">
    <location>
        <begin position="109"/>
        <end position="131"/>
    </location>
</feature>
<dbReference type="EMBL" id="JBHSJD010000007">
    <property type="protein sequence ID" value="MFC5022517.1"/>
    <property type="molecule type" value="Genomic_DNA"/>
</dbReference>
<feature type="transmembrane region" description="Helical" evidence="1">
    <location>
        <begin position="25"/>
        <end position="44"/>
    </location>
</feature>
<reference evidence="3" key="1">
    <citation type="journal article" date="2019" name="Int. J. Syst. Evol. Microbiol.">
        <title>The Global Catalogue of Microorganisms (GCM) 10K type strain sequencing project: providing services to taxonomists for standard genome sequencing and annotation.</title>
        <authorList>
            <consortium name="The Broad Institute Genomics Platform"/>
            <consortium name="The Broad Institute Genome Sequencing Center for Infectious Disease"/>
            <person name="Wu L."/>
            <person name="Ma J."/>
        </authorList>
    </citation>
    <scope>NUCLEOTIDE SEQUENCE [LARGE SCALE GENOMIC DNA]</scope>
    <source>
        <strain evidence="3">CGMCC 4.1648</strain>
    </source>
</reference>
<evidence type="ECO:0000313" key="3">
    <source>
        <dbReference type="Proteomes" id="UP001595829"/>
    </source>
</evidence>
<dbReference type="RefSeq" id="WP_345690783.1">
    <property type="nucleotide sequence ID" value="NZ_BAABIT010000001.1"/>
</dbReference>
<organism evidence="2 3">
    <name type="scientific">Streptomyces coeruleoprunus</name>
    <dbReference type="NCBI Taxonomy" id="285563"/>
    <lineage>
        <taxon>Bacteria</taxon>
        <taxon>Bacillati</taxon>
        <taxon>Actinomycetota</taxon>
        <taxon>Actinomycetes</taxon>
        <taxon>Kitasatosporales</taxon>
        <taxon>Streptomycetaceae</taxon>
        <taxon>Streptomyces</taxon>
    </lineage>
</organism>
<accession>A0ABV9XB31</accession>
<gene>
    <name evidence="2" type="ORF">ACFPM3_10275</name>
</gene>
<keyword evidence="3" id="KW-1185">Reference proteome</keyword>
<keyword evidence="1" id="KW-0472">Membrane</keyword>
<name>A0ABV9XB31_9ACTN</name>
<proteinExistence type="predicted"/>
<evidence type="ECO:0000256" key="1">
    <source>
        <dbReference type="SAM" id="Phobius"/>
    </source>
</evidence>
<comment type="caution">
    <text evidence="2">The sequence shown here is derived from an EMBL/GenBank/DDBJ whole genome shotgun (WGS) entry which is preliminary data.</text>
</comment>
<evidence type="ECO:0000313" key="2">
    <source>
        <dbReference type="EMBL" id="MFC5022517.1"/>
    </source>
</evidence>
<dbReference type="Proteomes" id="UP001595829">
    <property type="component" value="Unassembled WGS sequence"/>
</dbReference>